<dbReference type="GO" id="GO:0007076">
    <property type="term" value="P:mitotic chromosome condensation"/>
    <property type="evidence" value="ECO:0007669"/>
    <property type="project" value="InterPro"/>
</dbReference>
<protein>
    <recommendedName>
        <fullName evidence="8">Condensin complex subunit 1 C-terminal domain-containing protein</fullName>
    </recommendedName>
</protein>
<dbReference type="VEuPathDB" id="TrichDB:TRFO_05935"/>
<evidence type="ECO:0000313" key="10">
    <source>
        <dbReference type="Proteomes" id="UP000179807"/>
    </source>
</evidence>
<evidence type="ECO:0000256" key="2">
    <source>
        <dbReference type="ARBA" id="ARBA00022618"/>
    </source>
</evidence>
<keyword evidence="3" id="KW-0498">Mitosis</keyword>
<comment type="subcellular location">
    <subcellularLocation>
        <location evidence="1">Nucleus</location>
    </subcellularLocation>
</comment>
<dbReference type="RefSeq" id="XP_068358494.1">
    <property type="nucleotide sequence ID" value="XM_068492794.1"/>
</dbReference>
<dbReference type="SUPFAM" id="SSF48371">
    <property type="entry name" value="ARM repeat"/>
    <property type="match status" value="1"/>
</dbReference>
<sequence length="1140" mass="128714">MNNDIDFLINALDEFGIISAGDDLIRDINRGELIEDFGSIKVPENESDKTLGKIESILLKYAKSPNESDFWSILRDRIIPPTYIEVLCLYLVSNEQFFTYGAKIYSILLGMEPCSKIWCPMLFAPILKTLITTQQILENGAQLNAQTKSQLNLTVSLLSNLAKAFSDNFANMIGDEVLIALSEIIMKLMLGFRVELDLYNDSIAKEARKIAEKIAKTNLDYLLTFIVPELLLGFAPNANSLTARIEKLRDRILDFTMSQLTPSDDRIVLICKHMMMRVPEKVHIKKSTAAIVYKLTKYSINSKQIIYFVLKLGKAAKINLRSFSSYLLQLYLVNISDLSPLFGDEAPEIVMQMANTIKNQLTDSAPTVRASSLDAVSSIIENLENNSFGIVIKNVIDSKGTLQSIFQKRIVDEKLVVRRAALQCLTQIVMSNARAISPVMIEMIASRVRDRAVSIRNMAVKSLCTAHSRFSDNKALNRAFIDSILPLILDTENSVQKEAFDAANNHIIGPLINGNDDEVQYFLPKMQVYHFNFMKDIFTYSKQKAISLKNTARALVKIAIRETDNIPVWKLVEKLTEVETSHFKVKEFYDLWNDKNSLPSEYFAILANLGCKSEEIKNDCIQMIGEEASQNSKKYGFITNLLQLLKIQDGSDNVWPDFISRYCTAINQCVQSTNINEIDLYNISTMIYVLGDVILASSKQKILNDYDFTGIKLLITEKLPNDVEIPNSVSALAVIALGKLCLAVKTVSNSFVSAFAHLLSSNTAGVAIKCNCLVVLCDLCVQYSAIVDPHIQLMTNCFADPSKIVRNQTIHIVTKLIVEDYLRMSSILFFRYIHAITDEDPSVSTFACNCLFNVILSKHENLIKEHFLEAILYFSREISLDTFTEIDSEKEKFQITDKSRRHLAYALMISRLDAVTSFKMVELLCQNVLNKFVKGEYSISKHSVILEDSIYSMIELEDKMKMSLEIEAISDNSVPDKIYESTKKVLTDIHNSMIRSVLPTLNSLHRLLREGNSPLQGQLKKFYQRVISKNKSLMDIIQKTEPILAIELQNEMEADAQEPDNDENETISEIPSTPKKVSFLFESQLLTKIATTPRSMLCTPKRGETNSNENSTNEQICVTPPRNQGVREFSTPPHDTSLLD</sequence>
<reference evidence="9" key="1">
    <citation type="submission" date="2016-10" db="EMBL/GenBank/DDBJ databases">
        <authorList>
            <person name="Benchimol M."/>
            <person name="Almeida L.G."/>
            <person name="Vasconcelos A.T."/>
            <person name="Perreira-Neves A."/>
            <person name="Rosa I.A."/>
            <person name="Tasca T."/>
            <person name="Bogo M.R."/>
            <person name="de Souza W."/>
        </authorList>
    </citation>
    <scope>NUCLEOTIDE SEQUENCE [LARGE SCALE GENOMIC DNA]</scope>
    <source>
        <strain evidence="9">K</strain>
    </source>
</reference>
<dbReference type="InterPro" id="IPR011989">
    <property type="entry name" value="ARM-like"/>
</dbReference>
<proteinExistence type="predicted"/>
<evidence type="ECO:0000256" key="7">
    <source>
        <dbReference type="SAM" id="MobiDB-lite"/>
    </source>
</evidence>
<gene>
    <name evidence="9" type="ORF">TRFO_05935</name>
</gene>
<comment type="caution">
    <text evidence="9">The sequence shown here is derived from an EMBL/GenBank/DDBJ whole genome shotgun (WGS) entry which is preliminary data.</text>
</comment>
<evidence type="ECO:0000256" key="3">
    <source>
        <dbReference type="ARBA" id="ARBA00022776"/>
    </source>
</evidence>
<dbReference type="GO" id="GO:0010032">
    <property type="term" value="P:meiotic chromosome condensation"/>
    <property type="evidence" value="ECO:0007669"/>
    <property type="project" value="TreeGrafter"/>
</dbReference>
<keyword evidence="4" id="KW-0226">DNA condensation</keyword>
<dbReference type="GO" id="GO:0051301">
    <property type="term" value="P:cell division"/>
    <property type="evidence" value="ECO:0007669"/>
    <property type="project" value="UniProtKB-KW"/>
</dbReference>
<evidence type="ECO:0000256" key="1">
    <source>
        <dbReference type="ARBA" id="ARBA00004123"/>
    </source>
</evidence>
<evidence type="ECO:0000259" key="8">
    <source>
        <dbReference type="Pfam" id="PF12717"/>
    </source>
</evidence>
<dbReference type="InterPro" id="IPR026003">
    <property type="entry name" value="Cohesin_HEAT"/>
</dbReference>
<keyword evidence="5" id="KW-0539">Nucleus</keyword>
<feature type="domain" description="Condensin complex subunit 1 C-terminal" evidence="8">
    <location>
        <begin position="768"/>
        <end position="926"/>
    </location>
</feature>
<organism evidence="9 10">
    <name type="scientific">Tritrichomonas foetus</name>
    <dbReference type="NCBI Taxonomy" id="1144522"/>
    <lineage>
        <taxon>Eukaryota</taxon>
        <taxon>Metamonada</taxon>
        <taxon>Parabasalia</taxon>
        <taxon>Tritrichomonadida</taxon>
        <taxon>Tritrichomonadidae</taxon>
        <taxon>Tritrichomonas</taxon>
    </lineage>
</organism>
<dbReference type="InterPro" id="IPR026971">
    <property type="entry name" value="CND1/NCAPD3"/>
</dbReference>
<dbReference type="EMBL" id="MLAK01000760">
    <property type="protein sequence ID" value="OHT05358.1"/>
    <property type="molecule type" value="Genomic_DNA"/>
</dbReference>
<feature type="compositionally biased region" description="Low complexity" evidence="7">
    <location>
        <begin position="1105"/>
        <end position="1114"/>
    </location>
</feature>
<dbReference type="PANTHER" id="PTHR14222">
    <property type="entry name" value="CONDENSIN"/>
    <property type="match status" value="1"/>
</dbReference>
<keyword evidence="2" id="KW-0132">Cell division</keyword>
<dbReference type="InterPro" id="IPR032682">
    <property type="entry name" value="Cnd1_C"/>
</dbReference>
<evidence type="ECO:0000256" key="4">
    <source>
        <dbReference type="ARBA" id="ARBA00023067"/>
    </source>
</evidence>
<dbReference type="AlphaFoldDB" id="A0A1J4K6M2"/>
<dbReference type="PANTHER" id="PTHR14222:SF1">
    <property type="entry name" value="CONDENSIN-2 COMPLEX SUBUNIT D3"/>
    <property type="match status" value="1"/>
</dbReference>
<name>A0A1J4K6M2_9EUKA</name>
<dbReference type="GO" id="GO:0042393">
    <property type="term" value="F:histone binding"/>
    <property type="evidence" value="ECO:0007669"/>
    <property type="project" value="TreeGrafter"/>
</dbReference>
<dbReference type="GO" id="GO:0000796">
    <property type="term" value="C:condensin complex"/>
    <property type="evidence" value="ECO:0007669"/>
    <property type="project" value="TreeGrafter"/>
</dbReference>
<dbReference type="OrthoDB" id="10263978at2759"/>
<accession>A0A1J4K6M2</accession>
<dbReference type="Pfam" id="PF12717">
    <property type="entry name" value="Cnd1"/>
    <property type="match status" value="1"/>
</dbReference>
<dbReference type="GeneID" id="94827498"/>
<evidence type="ECO:0000256" key="5">
    <source>
        <dbReference type="ARBA" id="ARBA00023242"/>
    </source>
</evidence>
<feature type="region of interest" description="Disordered" evidence="7">
    <location>
        <begin position="1096"/>
        <end position="1140"/>
    </location>
</feature>
<keyword evidence="10" id="KW-1185">Reference proteome</keyword>
<dbReference type="GO" id="GO:0005634">
    <property type="term" value="C:nucleus"/>
    <property type="evidence" value="ECO:0007669"/>
    <property type="project" value="UniProtKB-SubCell"/>
</dbReference>
<dbReference type="Pfam" id="PF12765">
    <property type="entry name" value="Cohesin_HEAT"/>
    <property type="match status" value="3"/>
</dbReference>
<dbReference type="Gene3D" id="1.25.10.10">
    <property type="entry name" value="Leucine-rich Repeat Variant"/>
    <property type="match status" value="2"/>
</dbReference>
<dbReference type="GO" id="GO:0000779">
    <property type="term" value="C:condensed chromosome, centromeric region"/>
    <property type="evidence" value="ECO:0007669"/>
    <property type="project" value="TreeGrafter"/>
</dbReference>
<evidence type="ECO:0000313" key="9">
    <source>
        <dbReference type="EMBL" id="OHT05358.1"/>
    </source>
</evidence>
<dbReference type="InterPro" id="IPR016024">
    <property type="entry name" value="ARM-type_fold"/>
</dbReference>
<keyword evidence="6" id="KW-0131">Cell cycle</keyword>
<dbReference type="Proteomes" id="UP000179807">
    <property type="component" value="Unassembled WGS sequence"/>
</dbReference>
<evidence type="ECO:0000256" key="6">
    <source>
        <dbReference type="ARBA" id="ARBA00023306"/>
    </source>
</evidence>